<comment type="caution">
    <text evidence="1">The sequence shown here is derived from an EMBL/GenBank/DDBJ whole genome shotgun (WGS) entry which is preliminary data.</text>
</comment>
<dbReference type="AlphaFoldDB" id="A0A8J7LUN9"/>
<sequence>MTKRNIENLRIIYLDQFTLSNMVGEASEKWSEIKRLLFENYKSGKILCPFSLEFYAENTGLKKEKAKLIESEFSTLTGGYCFKPEIAIYCQEIVSKIRGNRITKKTYLAEKENSIFEPYENRFEELKNLNNEFSENVIKASEESNQMAVEFQHVKLEKQIKDELFESLIKENIEDFVNRLNNLIKRNSLIPEDTETSLGQMESWIDSILYLLITKHRMRLKEFIKLRNFIKSQGFSRFPALDIRFRIFSLISVNKKKTMPNDAIDIKRISTGFSISDIFITDKQRKSEIVELKFSEKYKTKVYSGTKLDLDLIIEELGKIKNYTQ</sequence>
<dbReference type="Proteomes" id="UP000610931">
    <property type="component" value="Unassembled WGS sequence"/>
</dbReference>
<gene>
    <name evidence="1" type="ORF">JF259_17470</name>
</gene>
<protein>
    <submittedName>
        <fullName evidence="1">Uncharacterized protein</fullName>
    </submittedName>
</protein>
<dbReference type="RefSeq" id="WP_199116999.1">
    <property type="nucleotide sequence ID" value="NZ_JAELVQ010000051.1"/>
</dbReference>
<evidence type="ECO:0000313" key="2">
    <source>
        <dbReference type="Proteomes" id="UP000610931"/>
    </source>
</evidence>
<proteinExistence type="predicted"/>
<dbReference type="EMBL" id="JAELVQ010000051">
    <property type="protein sequence ID" value="MBJ6369876.1"/>
    <property type="molecule type" value="Genomic_DNA"/>
</dbReference>
<reference evidence="1" key="1">
    <citation type="submission" date="2020-12" db="EMBL/GenBank/DDBJ databases">
        <title>Snuella sp. nov., isolated from sediment in Incheon.</title>
        <authorList>
            <person name="Kim W."/>
        </authorList>
    </citation>
    <scope>NUCLEOTIDE SEQUENCE</scope>
    <source>
        <strain evidence="1">CAU 1569</strain>
    </source>
</reference>
<accession>A0A8J7LUN9</accession>
<keyword evidence="2" id="KW-1185">Reference proteome</keyword>
<organism evidence="1 2">
    <name type="scientific">Snuella sedimenti</name>
    <dbReference type="NCBI Taxonomy" id="2798802"/>
    <lineage>
        <taxon>Bacteria</taxon>
        <taxon>Pseudomonadati</taxon>
        <taxon>Bacteroidota</taxon>
        <taxon>Flavobacteriia</taxon>
        <taxon>Flavobacteriales</taxon>
        <taxon>Flavobacteriaceae</taxon>
        <taxon>Snuella</taxon>
    </lineage>
</organism>
<name>A0A8J7LUN9_9FLAO</name>
<evidence type="ECO:0000313" key="1">
    <source>
        <dbReference type="EMBL" id="MBJ6369876.1"/>
    </source>
</evidence>